<evidence type="ECO:0000313" key="2">
    <source>
        <dbReference type="EMBL" id="SDS49838.1"/>
    </source>
</evidence>
<evidence type="ECO:0008006" key="4">
    <source>
        <dbReference type="Google" id="ProtNLM"/>
    </source>
</evidence>
<reference evidence="2 3" key="1">
    <citation type="submission" date="2016-10" db="EMBL/GenBank/DDBJ databases">
        <authorList>
            <person name="Varghese N."/>
            <person name="Submissions S."/>
        </authorList>
    </citation>
    <scope>NUCLEOTIDE SEQUENCE [LARGE SCALE GENOMIC DNA]</scope>
    <source>
        <strain evidence="2 3">RHA_55</strain>
    </source>
</reference>
<dbReference type="Proteomes" id="UP000198963">
    <property type="component" value="Chromosome I"/>
</dbReference>
<dbReference type="Gene3D" id="3.20.20.80">
    <property type="entry name" value="Glycosidases"/>
    <property type="match status" value="1"/>
</dbReference>
<dbReference type="InterPro" id="IPR017853">
    <property type="entry name" value="GH"/>
</dbReference>
<keyword evidence="3" id="KW-1185">Reference proteome</keyword>
<evidence type="ECO:0000256" key="1">
    <source>
        <dbReference type="SAM" id="SignalP"/>
    </source>
</evidence>
<dbReference type="RefSeq" id="WP_092446180.1">
    <property type="nucleotide sequence ID" value="NZ_LT629774.1"/>
</dbReference>
<dbReference type="AlphaFoldDB" id="A0A1H1SPS4"/>
<keyword evidence="1" id="KW-0732">Signal</keyword>
<sequence>MFLKTKYLIILGLITIFSSCSTNDFTDPNDARYDDLDDIVNVPSDVSLSVDATDAVDINSELFGINNDWRQIPDNTFPNFTNTLENINYQLVRYPGGWESEFYDWENNTTPGWDNTPSTPGASVETLKNNANNYSIVIPTTVAMDRSMGSAQWNAAIEALKLEANDAITNSNIGDGIVEIGNEWWLQYAGGSDRAGKLTKYVNVAMELAEYIEEEFPDHTFKLLINGDYTHPEEFTTMKNLFVNAYDVIDGVALHTYVGYDSDTHNMADLEQRITDCANNFNPNNNFIYLSEWMPSRLYNDYALYMEAANIIPDIIQIYARAGANAGAYWPPINSSVPGLGITNWNYSKVFPVGQIIGDLSESFRGKALKTASNGFHLAAALQDNETMVLYVTGGDQNSADVGISVEGFDIQSIESVTRFVPADYSETSIAEPYVTETSEATLNSSNEVVVEVNKEGKYQIYKIVLKGN</sequence>
<dbReference type="STRING" id="1249933.SAMN04489797_1730"/>
<gene>
    <name evidence="2" type="ORF">SAMN04489797_1730</name>
</gene>
<protein>
    <recommendedName>
        <fullName evidence="4">Alpha-L-arabinofuranosidase</fullName>
    </recommendedName>
</protein>
<feature type="signal peptide" evidence="1">
    <location>
        <begin position="1"/>
        <end position="22"/>
    </location>
</feature>
<evidence type="ECO:0000313" key="3">
    <source>
        <dbReference type="Proteomes" id="UP000198963"/>
    </source>
</evidence>
<feature type="chain" id="PRO_5009260239" description="Alpha-L-arabinofuranosidase" evidence="1">
    <location>
        <begin position="23"/>
        <end position="469"/>
    </location>
</feature>
<proteinExistence type="predicted"/>
<name>A0A1H1SPS4_9FLAO</name>
<dbReference type="EMBL" id="LT629774">
    <property type="protein sequence ID" value="SDS49838.1"/>
    <property type="molecule type" value="Genomic_DNA"/>
</dbReference>
<dbReference type="PROSITE" id="PS51257">
    <property type="entry name" value="PROKAR_LIPOPROTEIN"/>
    <property type="match status" value="1"/>
</dbReference>
<accession>A0A1H1SPS4</accession>
<organism evidence="2 3">
    <name type="scientific">Winogradskyella sediminis</name>
    <dbReference type="NCBI Taxonomy" id="1382466"/>
    <lineage>
        <taxon>Bacteria</taxon>
        <taxon>Pseudomonadati</taxon>
        <taxon>Bacteroidota</taxon>
        <taxon>Flavobacteriia</taxon>
        <taxon>Flavobacteriales</taxon>
        <taxon>Flavobacteriaceae</taxon>
        <taxon>Winogradskyella</taxon>
    </lineage>
</organism>
<dbReference type="SUPFAM" id="SSF51445">
    <property type="entry name" value="(Trans)glycosidases"/>
    <property type="match status" value="1"/>
</dbReference>